<dbReference type="RefSeq" id="XP_020117789.1">
    <property type="nucleotide sequence ID" value="XM_020262268.1"/>
</dbReference>
<dbReference type="AlphaFoldDB" id="A0A225AKC5"/>
<comment type="caution">
    <text evidence="1">The sequence shown here is derived from an EMBL/GenBank/DDBJ whole genome shotgun (WGS) entry which is preliminary data.</text>
</comment>
<dbReference type="EMBL" id="LFMY01000011">
    <property type="protein sequence ID" value="OKL57668.1"/>
    <property type="molecule type" value="Genomic_DNA"/>
</dbReference>
<dbReference type="PANTHER" id="PTHR10655">
    <property type="entry name" value="LYSOPHOSPHOLIPASE-RELATED"/>
    <property type="match status" value="1"/>
</dbReference>
<dbReference type="OrthoDB" id="2418081at2759"/>
<name>A0A225AKC5_TALAT</name>
<reference evidence="1 2" key="1">
    <citation type="submission" date="2015-06" db="EMBL/GenBank/DDBJ databases">
        <title>Talaromyces atroroseus IBT 11181 draft genome.</title>
        <authorList>
            <person name="Rasmussen K.B."/>
            <person name="Rasmussen S."/>
            <person name="Petersen B."/>
            <person name="Sicheritz-Ponten T."/>
            <person name="Mortensen U.H."/>
            <person name="Thrane U."/>
        </authorList>
    </citation>
    <scope>NUCLEOTIDE SEQUENCE [LARGE SCALE GENOMIC DNA]</scope>
    <source>
        <strain evidence="1 2">IBT 11181</strain>
    </source>
</reference>
<dbReference type="GO" id="GO:0005737">
    <property type="term" value="C:cytoplasm"/>
    <property type="evidence" value="ECO:0007669"/>
    <property type="project" value="TreeGrafter"/>
</dbReference>
<dbReference type="GO" id="GO:0008474">
    <property type="term" value="F:palmitoyl-(protein) hydrolase activity"/>
    <property type="evidence" value="ECO:0007669"/>
    <property type="project" value="TreeGrafter"/>
</dbReference>
<keyword evidence="2" id="KW-1185">Reference proteome</keyword>
<dbReference type="InterPro" id="IPR050565">
    <property type="entry name" value="LYPA1-2/EST-like"/>
</dbReference>
<gene>
    <name evidence="1" type="ORF">UA08_06946</name>
</gene>
<dbReference type="SUPFAM" id="SSF53474">
    <property type="entry name" value="alpha/beta-Hydrolases"/>
    <property type="match status" value="1"/>
</dbReference>
<organism evidence="1 2">
    <name type="scientific">Talaromyces atroroseus</name>
    <dbReference type="NCBI Taxonomy" id="1441469"/>
    <lineage>
        <taxon>Eukaryota</taxon>
        <taxon>Fungi</taxon>
        <taxon>Dikarya</taxon>
        <taxon>Ascomycota</taxon>
        <taxon>Pezizomycotina</taxon>
        <taxon>Eurotiomycetes</taxon>
        <taxon>Eurotiomycetidae</taxon>
        <taxon>Eurotiales</taxon>
        <taxon>Trichocomaceae</taxon>
        <taxon>Talaromyces</taxon>
        <taxon>Talaromyces sect. Trachyspermi</taxon>
    </lineage>
</organism>
<evidence type="ECO:0000313" key="2">
    <source>
        <dbReference type="Proteomes" id="UP000214365"/>
    </source>
</evidence>
<dbReference type="STRING" id="1441469.A0A225AKC5"/>
<protein>
    <recommendedName>
        <fullName evidence="3">Phospholipase/carboxylesterase/thioesterase domain-containing protein</fullName>
    </recommendedName>
</protein>
<dbReference type="Proteomes" id="UP000214365">
    <property type="component" value="Unassembled WGS sequence"/>
</dbReference>
<dbReference type="GO" id="GO:0052689">
    <property type="term" value="F:carboxylic ester hydrolase activity"/>
    <property type="evidence" value="ECO:0007669"/>
    <property type="project" value="TreeGrafter"/>
</dbReference>
<dbReference type="PANTHER" id="PTHR10655:SF63">
    <property type="entry name" value="PHOSPHOLIPASE_CARBOXYLESTERASE_THIOESTERASE DOMAIN-CONTAINING PROTEIN"/>
    <property type="match status" value="1"/>
</dbReference>
<evidence type="ECO:0008006" key="3">
    <source>
        <dbReference type="Google" id="ProtNLM"/>
    </source>
</evidence>
<dbReference type="GeneID" id="31006702"/>
<sequence length="161" mass="18172">MRRCASSPDILPQWFDVWNVQNFAEQEELQAVGLKEVVPVIDDITSEAVQLDGRWDRIILAGTSMGAATGVHTLLNLNISPAQGDDDGVIRNTPILLEHCVDDPLVLVQKGRELKNVLDGYGADVIMKEYSRGWHWFHSPTRMDDAIHFLNMYVLGEIDDW</sequence>
<dbReference type="Gene3D" id="3.40.50.1820">
    <property type="entry name" value="alpha/beta hydrolase"/>
    <property type="match status" value="1"/>
</dbReference>
<accession>A0A225AKC5</accession>
<evidence type="ECO:0000313" key="1">
    <source>
        <dbReference type="EMBL" id="OKL57668.1"/>
    </source>
</evidence>
<proteinExistence type="predicted"/>
<dbReference type="InterPro" id="IPR029058">
    <property type="entry name" value="AB_hydrolase_fold"/>
</dbReference>